<dbReference type="InterPro" id="IPR045140">
    <property type="entry name" value="SHCBP1-like"/>
</dbReference>
<feature type="domain" description="SHC SH2" evidence="2">
    <location>
        <begin position="2"/>
        <end position="102"/>
    </location>
</feature>
<keyword evidence="4" id="KW-1185">Reference proteome</keyword>
<dbReference type="InterPro" id="IPR011050">
    <property type="entry name" value="Pectin_lyase_fold/virulence"/>
</dbReference>
<gene>
    <name evidence="3" type="ORF">AB205_0180430</name>
</gene>
<sequence>MAFISEYLEKALESSGWKAVWRTDIFEVLVEVTDVSYSSLKAVVQLCEPFMCDYRMECITEQSIRDLLEVKEQKVPLQELYVVYDDSGEYDQTAMSIEHVRLVKQWDLGYFLSMKSSFSNTSGAPGMKKRKIILIILQDVLSHDYAFSSASFTFQLYKFHQDLLEAVNACYDGDLILICPGHYSIYSQICIADSVHIEGYGMADDIIIEKKGKGDKFVECCGPSVKISNVKLIQHNAVEGIVSKCWCLHPKPFEDSAQGAGLEIYPGSNCSLTDNGIHHCRDGILIKDFIDEVYDIPKIILEHNVIHNNEGYAVVLVKPTATMEKMRPDQEDPETNLMEGKTTTGIIQLAVGETLQSDNADQMESNAEDSGKLPTTEMEDGSCTDLPGKEGECIPLLTEEQADDYTASEEADGNQTISTELTANSRRKTIIHKKRLSAMGITKADDDQILSQEMFVSIANNQFKWNGKGSFGTFLF</sequence>
<name>A0A2G9S8F8_AQUCT</name>
<dbReference type="PANTHER" id="PTHR14695:SF8">
    <property type="entry name" value="SHC SH2 DOMAIN-BINDING PROTEIN 1"/>
    <property type="match status" value="1"/>
</dbReference>
<dbReference type="Gene3D" id="2.160.20.10">
    <property type="entry name" value="Single-stranded right-handed beta-helix, Pectin lyase-like"/>
    <property type="match status" value="1"/>
</dbReference>
<accession>A0A2G9S8F8</accession>
<organism evidence="3 4">
    <name type="scientific">Aquarana catesbeiana</name>
    <name type="common">American bullfrog</name>
    <name type="synonym">Rana catesbeiana</name>
    <dbReference type="NCBI Taxonomy" id="8400"/>
    <lineage>
        <taxon>Eukaryota</taxon>
        <taxon>Metazoa</taxon>
        <taxon>Chordata</taxon>
        <taxon>Craniata</taxon>
        <taxon>Vertebrata</taxon>
        <taxon>Euteleostomi</taxon>
        <taxon>Amphibia</taxon>
        <taxon>Batrachia</taxon>
        <taxon>Anura</taxon>
        <taxon>Neobatrachia</taxon>
        <taxon>Ranoidea</taxon>
        <taxon>Ranidae</taxon>
        <taxon>Aquarana</taxon>
    </lineage>
</organism>
<dbReference type="InterPro" id="IPR057508">
    <property type="entry name" value="SHCBP-like_N"/>
</dbReference>
<proteinExistence type="predicted"/>
<dbReference type="PANTHER" id="PTHR14695">
    <property type="entry name" value="SHC SH2-DOMAIN BINDING PROTEIN 1-RELATED"/>
    <property type="match status" value="1"/>
</dbReference>
<dbReference type="GO" id="GO:0008543">
    <property type="term" value="P:fibroblast growth factor receptor signaling pathway"/>
    <property type="evidence" value="ECO:0007669"/>
    <property type="project" value="TreeGrafter"/>
</dbReference>
<dbReference type="AlphaFoldDB" id="A0A2G9S8F8"/>
<dbReference type="SMART" id="SM00710">
    <property type="entry name" value="PbH1"/>
    <property type="match status" value="2"/>
</dbReference>
<protein>
    <recommendedName>
        <fullName evidence="2">SHC SH2 domain-containing protein</fullName>
    </recommendedName>
</protein>
<evidence type="ECO:0000313" key="4">
    <source>
        <dbReference type="Proteomes" id="UP000228934"/>
    </source>
</evidence>
<dbReference type="Pfam" id="PF23762">
    <property type="entry name" value="SHCBP_N"/>
    <property type="match status" value="1"/>
</dbReference>
<evidence type="ECO:0000313" key="3">
    <source>
        <dbReference type="EMBL" id="PIO36397.1"/>
    </source>
</evidence>
<dbReference type="OrthoDB" id="5978115at2759"/>
<dbReference type="SUPFAM" id="SSF51126">
    <property type="entry name" value="Pectin lyase-like"/>
    <property type="match status" value="1"/>
</dbReference>
<dbReference type="InterPro" id="IPR006626">
    <property type="entry name" value="PbH1"/>
</dbReference>
<evidence type="ECO:0000256" key="1">
    <source>
        <dbReference type="SAM" id="MobiDB-lite"/>
    </source>
</evidence>
<dbReference type="EMBL" id="KV925374">
    <property type="protein sequence ID" value="PIO36397.1"/>
    <property type="molecule type" value="Genomic_DNA"/>
</dbReference>
<dbReference type="InterPro" id="IPR012334">
    <property type="entry name" value="Pectin_lyas_fold"/>
</dbReference>
<dbReference type="Proteomes" id="UP000228934">
    <property type="component" value="Unassembled WGS sequence"/>
</dbReference>
<feature type="region of interest" description="Disordered" evidence="1">
    <location>
        <begin position="357"/>
        <end position="391"/>
    </location>
</feature>
<reference evidence="4" key="1">
    <citation type="journal article" date="2017" name="Nat. Commun.">
        <title>The North American bullfrog draft genome provides insight into hormonal regulation of long noncoding RNA.</title>
        <authorList>
            <person name="Hammond S.A."/>
            <person name="Warren R.L."/>
            <person name="Vandervalk B.P."/>
            <person name="Kucuk E."/>
            <person name="Khan H."/>
            <person name="Gibb E.A."/>
            <person name="Pandoh P."/>
            <person name="Kirk H."/>
            <person name="Zhao Y."/>
            <person name="Jones M."/>
            <person name="Mungall A.J."/>
            <person name="Coope R."/>
            <person name="Pleasance S."/>
            <person name="Moore R.A."/>
            <person name="Holt R.A."/>
            <person name="Round J.M."/>
            <person name="Ohora S."/>
            <person name="Walle B.V."/>
            <person name="Veldhoen N."/>
            <person name="Helbing C.C."/>
            <person name="Birol I."/>
        </authorList>
    </citation>
    <scope>NUCLEOTIDE SEQUENCE [LARGE SCALE GENOMIC DNA]</scope>
</reference>
<evidence type="ECO:0000259" key="2">
    <source>
        <dbReference type="Pfam" id="PF23762"/>
    </source>
</evidence>